<comment type="caution">
    <text evidence="6">The sequence shown here is derived from an EMBL/GenBank/DDBJ whole genome shotgun (WGS) entry which is preliminary data.</text>
</comment>
<dbReference type="GO" id="GO:0005886">
    <property type="term" value="C:plasma membrane"/>
    <property type="evidence" value="ECO:0007669"/>
    <property type="project" value="TreeGrafter"/>
</dbReference>
<dbReference type="Proteomes" id="UP001164286">
    <property type="component" value="Unassembled WGS sequence"/>
</dbReference>
<gene>
    <name evidence="6" type="ORF">MKK02DRAFT_19840</name>
</gene>
<dbReference type="GO" id="GO:0005737">
    <property type="term" value="C:cytoplasm"/>
    <property type="evidence" value="ECO:0007669"/>
    <property type="project" value="TreeGrafter"/>
</dbReference>
<feature type="repeat" description="WD" evidence="3">
    <location>
        <begin position="262"/>
        <end position="293"/>
    </location>
</feature>
<evidence type="ECO:0000256" key="1">
    <source>
        <dbReference type="ARBA" id="ARBA00008070"/>
    </source>
</evidence>
<dbReference type="GO" id="GO:0006893">
    <property type="term" value="P:Golgi to plasma membrane transport"/>
    <property type="evidence" value="ECO:0007669"/>
    <property type="project" value="TreeGrafter"/>
</dbReference>
<dbReference type="PANTHER" id="PTHR10241">
    <property type="entry name" value="LETHAL 2 GIANT LARVAE PROTEIN"/>
    <property type="match status" value="1"/>
</dbReference>
<feature type="region of interest" description="Disordered" evidence="4">
    <location>
        <begin position="773"/>
        <end position="797"/>
    </location>
</feature>
<dbReference type="GO" id="GO:0019905">
    <property type="term" value="F:syntaxin binding"/>
    <property type="evidence" value="ECO:0007669"/>
    <property type="project" value="TreeGrafter"/>
</dbReference>
<dbReference type="PROSITE" id="PS50082">
    <property type="entry name" value="WD_REPEATS_2"/>
    <property type="match status" value="1"/>
</dbReference>
<dbReference type="SMART" id="SM00320">
    <property type="entry name" value="WD40"/>
    <property type="match status" value="3"/>
</dbReference>
<protein>
    <submittedName>
        <fullName evidence="6">Lethal giant larvae like, C-terminal-domain-containing protein</fullName>
    </submittedName>
</protein>
<dbReference type="GeneID" id="77725364"/>
<dbReference type="GO" id="GO:0045159">
    <property type="term" value="F:myosin II binding"/>
    <property type="evidence" value="ECO:0007669"/>
    <property type="project" value="TreeGrafter"/>
</dbReference>
<evidence type="ECO:0000313" key="6">
    <source>
        <dbReference type="EMBL" id="KAI9632923.1"/>
    </source>
</evidence>
<comment type="similarity">
    <text evidence="1">Belongs to the WD repeat L(2)GL family.</text>
</comment>
<dbReference type="AlphaFoldDB" id="A0AA38LRV0"/>
<evidence type="ECO:0000256" key="2">
    <source>
        <dbReference type="ARBA" id="ARBA00022483"/>
    </source>
</evidence>
<dbReference type="InterPro" id="IPR015943">
    <property type="entry name" value="WD40/YVTN_repeat-like_dom_sf"/>
</dbReference>
<dbReference type="Gene3D" id="2.130.10.10">
    <property type="entry name" value="YVTN repeat-like/Quinoprotein amine dehydrogenase"/>
    <property type="match status" value="2"/>
</dbReference>
<evidence type="ECO:0000256" key="4">
    <source>
        <dbReference type="SAM" id="MobiDB-lite"/>
    </source>
</evidence>
<dbReference type="GO" id="GO:0006887">
    <property type="term" value="P:exocytosis"/>
    <property type="evidence" value="ECO:0007669"/>
    <property type="project" value="UniProtKB-KW"/>
</dbReference>
<proteinExistence type="inferred from homology"/>
<dbReference type="RefSeq" id="XP_052942700.1">
    <property type="nucleotide sequence ID" value="XM_053086163.1"/>
</dbReference>
<dbReference type="InterPro" id="IPR013905">
    <property type="entry name" value="Lgl_C_dom"/>
</dbReference>
<name>A0AA38LRV0_9TREE</name>
<organism evidence="6 7">
    <name type="scientific">Dioszegia hungarica</name>
    <dbReference type="NCBI Taxonomy" id="4972"/>
    <lineage>
        <taxon>Eukaryota</taxon>
        <taxon>Fungi</taxon>
        <taxon>Dikarya</taxon>
        <taxon>Basidiomycota</taxon>
        <taxon>Agaricomycotina</taxon>
        <taxon>Tremellomycetes</taxon>
        <taxon>Tremellales</taxon>
        <taxon>Bulleribasidiaceae</taxon>
        <taxon>Dioszegia</taxon>
    </lineage>
</organism>
<dbReference type="Pfam" id="PF08596">
    <property type="entry name" value="Lgl_C"/>
    <property type="match status" value="1"/>
</dbReference>
<evidence type="ECO:0000313" key="7">
    <source>
        <dbReference type="Proteomes" id="UP001164286"/>
    </source>
</evidence>
<feature type="domain" description="Lethal giant larvae (Lgl)-like C-terminal" evidence="5">
    <location>
        <begin position="738"/>
        <end position="1169"/>
    </location>
</feature>
<sequence>MFKSNKQPALPLTTDWTKNLRETSFYRYGHLRSLGVTGEITALAVDPVLSLLGVGTSSGVVHVFGQTAFQFSLPISSPSSSKAGAGIKFLTFHPGHHRIVAVDTGNTLYSYSMQEISEHANPSTHPPLPTREAHYTLWGTVTAVDQPLPSHTHLFVTLKDGQMLAWDLSRGALGSCKVQNCWGEYEAKMVRSGMPGRRKTAGGPMATCLALNPRDLNIMLIGYEGGVVAWDFQKGVAVKNFEMFLPPGAPGGGSYQNNDAIWTERTPSVTSLTWRPDGQVFAVGHSDGCIAFWAYSEPDKPLMVRTITHEDVNVADAESLYDAGALDNQRKGKGKDQLDKDGVPIPSAIMANREPIFKLAWASFPDAAAMKLLAAATTEAVEPVTNASMDFAERGETLLVILGGQSPGERPGINLLQFPAYIPPVAPAKKTTASSESMPLQQRYAYRDSLMPTGASNYPTKSPPEDFVLLPRSNPYFGMAHDAIALIVSLTPDKRLAPIDMPHASRAMEAFVFPPQRSTEIPPALGRKTFVQPGEGENIVAMSPAPMMSPNPTTPTSGGWRLPWTNSSPLPSPRLRVATPNSIMSASGHHRPRARRHYRIPSSIWTGHLSVLGCELVPLPTPSFKRLISWSIETASSETMPRLPLHGGLAVPDLQSAGAPDVKVAKLESYRVLITFHPDATVRFWDTSPQLLVLPTPLRFEYPGPLPHLTISIGEYLKSPDVAHLPLARLWETDRPRVRIKSVHLAREALECVITMMTGEVIVTKFAEAKGGRADDEVEELDDGDESLKSPNGGYFPPTPTTPAAGGNDGWVEEVTEIQHLARYSVDGFKPVAIFTLKQGEPLACAVSDIGFISVAFASKSIAVLDMRGPDVILREGFDGDGQVIKKKRRKNQNVQNVVGEQSVVGRLKWVVSGMGTDSTPRPRLIVSYAKGMTKIYTLVNVLGEWMVEAKPPTFTNESLSGPLGTFVLDPTTGNELHPTADALSAAMAHHGTPEGKKDVPPHCVWIAASRKSIRAAVNFNGERVAKVEFEDEDLGEAFYVTRYGQKILVGITTTGSVLAYSLPFLQPITRMELSFGTQGRRIGKISIDDRSGDFVEYAGPLDINLRTLFHFRKPLPPRIDPCAFKRPVPAQPIPLTASGIPGAWLWGGAPLSGAQLDALVAGPKRPPPLPPAPVPKKPLITWGDPPAEKKVEVVSPTTVAPKRTAVKKVAGPSRVAGERDDVYSEMRNATEERGTYMDQLNDSLNNASVSATNYLQQARNQAMKEAAKSTVKGVFGKIL</sequence>
<dbReference type="GO" id="GO:0005096">
    <property type="term" value="F:GTPase activator activity"/>
    <property type="evidence" value="ECO:0007669"/>
    <property type="project" value="TreeGrafter"/>
</dbReference>
<dbReference type="InterPro" id="IPR001680">
    <property type="entry name" value="WD40_rpt"/>
</dbReference>
<reference evidence="6" key="1">
    <citation type="journal article" date="2022" name="G3 (Bethesda)">
        <title>High quality genome of the basidiomycete yeast Dioszegia hungarica PDD-24b-2 isolated from cloud water.</title>
        <authorList>
            <person name="Jarrige D."/>
            <person name="Haridas S."/>
            <person name="Bleykasten-Grosshans C."/>
            <person name="Joly M."/>
            <person name="Nadalig T."/>
            <person name="Sancelme M."/>
            <person name="Vuilleumier S."/>
            <person name="Grigoriev I.V."/>
            <person name="Amato P."/>
            <person name="Bringel F."/>
        </authorList>
    </citation>
    <scope>NUCLEOTIDE SEQUENCE</scope>
    <source>
        <strain evidence="6">PDD-24b-2</strain>
    </source>
</reference>
<keyword evidence="2" id="KW-0268">Exocytosis</keyword>
<evidence type="ECO:0000256" key="3">
    <source>
        <dbReference type="PROSITE-ProRule" id="PRU00221"/>
    </source>
</evidence>
<dbReference type="PANTHER" id="PTHR10241:SF25">
    <property type="entry name" value="TOMOSYN, ISOFORM C"/>
    <property type="match status" value="1"/>
</dbReference>
<keyword evidence="3" id="KW-0853">WD repeat</keyword>
<dbReference type="InterPro" id="IPR036322">
    <property type="entry name" value="WD40_repeat_dom_sf"/>
</dbReference>
<dbReference type="EMBL" id="JAKWFO010000013">
    <property type="protein sequence ID" value="KAI9632923.1"/>
    <property type="molecule type" value="Genomic_DNA"/>
</dbReference>
<dbReference type="SUPFAM" id="SSF50978">
    <property type="entry name" value="WD40 repeat-like"/>
    <property type="match status" value="1"/>
</dbReference>
<evidence type="ECO:0000259" key="5">
    <source>
        <dbReference type="Pfam" id="PF08596"/>
    </source>
</evidence>
<keyword evidence="7" id="KW-1185">Reference proteome</keyword>
<accession>A0AA38LRV0</accession>
<feature type="compositionally biased region" description="Acidic residues" evidence="4">
    <location>
        <begin position="776"/>
        <end position="785"/>
    </location>
</feature>